<accession>A0A9D4JMG9</accession>
<keyword evidence="2" id="KW-1185">Reference proteome</keyword>
<evidence type="ECO:0000313" key="1">
    <source>
        <dbReference type="EMBL" id="KAH3815809.1"/>
    </source>
</evidence>
<gene>
    <name evidence="1" type="ORF">DPMN_144340</name>
</gene>
<reference evidence="1" key="2">
    <citation type="submission" date="2020-11" db="EMBL/GenBank/DDBJ databases">
        <authorList>
            <person name="McCartney M.A."/>
            <person name="Auch B."/>
            <person name="Kono T."/>
            <person name="Mallez S."/>
            <person name="Becker A."/>
            <person name="Gohl D.M."/>
            <person name="Silverstein K.A.T."/>
            <person name="Koren S."/>
            <person name="Bechman K.B."/>
            <person name="Herman A."/>
            <person name="Abrahante J.E."/>
            <person name="Garbe J."/>
        </authorList>
    </citation>
    <scope>NUCLEOTIDE SEQUENCE</scope>
    <source>
        <strain evidence="1">Duluth1</strain>
        <tissue evidence="1">Whole animal</tissue>
    </source>
</reference>
<proteinExistence type="predicted"/>
<reference evidence="1" key="1">
    <citation type="journal article" date="2019" name="bioRxiv">
        <title>The Genome of the Zebra Mussel, Dreissena polymorpha: A Resource for Invasive Species Research.</title>
        <authorList>
            <person name="McCartney M.A."/>
            <person name="Auch B."/>
            <person name="Kono T."/>
            <person name="Mallez S."/>
            <person name="Zhang Y."/>
            <person name="Obille A."/>
            <person name="Becker A."/>
            <person name="Abrahante J.E."/>
            <person name="Garbe J."/>
            <person name="Badalamenti J.P."/>
            <person name="Herman A."/>
            <person name="Mangelson H."/>
            <person name="Liachko I."/>
            <person name="Sullivan S."/>
            <person name="Sone E.D."/>
            <person name="Koren S."/>
            <person name="Silverstein K.A.T."/>
            <person name="Beckman K.B."/>
            <person name="Gohl D.M."/>
        </authorList>
    </citation>
    <scope>NUCLEOTIDE SEQUENCE</scope>
    <source>
        <strain evidence="1">Duluth1</strain>
        <tissue evidence="1">Whole animal</tissue>
    </source>
</reference>
<organism evidence="1 2">
    <name type="scientific">Dreissena polymorpha</name>
    <name type="common">Zebra mussel</name>
    <name type="synonym">Mytilus polymorpha</name>
    <dbReference type="NCBI Taxonomy" id="45954"/>
    <lineage>
        <taxon>Eukaryota</taxon>
        <taxon>Metazoa</taxon>
        <taxon>Spiralia</taxon>
        <taxon>Lophotrochozoa</taxon>
        <taxon>Mollusca</taxon>
        <taxon>Bivalvia</taxon>
        <taxon>Autobranchia</taxon>
        <taxon>Heteroconchia</taxon>
        <taxon>Euheterodonta</taxon>
        <taxon>Imparidentia</taxon>
        <taxon>Neoheterodontei</taxon>
        <taxon>Myida</taxon>
        <taxon>Dreissenoidea</taxon>
        <taxon>Dreissenidae</taxon>
        <taxon>Dreissena</taxon>
    </lineage>
</organism>
<evidence type="ECO:0000313" key="2">
    <source>
        <dbReference type="Proteomes" id="UP000828390"/>
    </source>
</evidence>
<protein>
    <submittedName>
        <fullName evidence="1">Uncharacterized protein</fullName>
    </submittedName>
</protein>
<dbReference type="AlphaFoldDB" id="A0A9D4JMG9"/>
<sequence>MNNIKGFAKIHDGNIHLVSLHGRSYHDKTQTLGFARPPGTKTMLVVHQDITVVKMV</sequence>
<dbReference type="EMBL" id="JAIWYP010000006">
    <property type="protein sequence ID" value="KAH3815809.1"/>
    <property type="molecule type" value="Genomic_DNA"/>
</dbReference>
<name>A0A9D4JMG9_DREPO</name>
<dbReference type="Proteomes" id="UP000828390">
    <property type="component" value="Unassembled WGS sequence"/>
</dbReference>
<comment type="caution">
    <text evidence="1">The sequence shown here is derived from an EMBL/GenBank/DDBJ whole genome shotgun (WGS) entry which is preliminary data.</text>
</comment>